<dbReference type="EMBL" id="JACHXS010000015">
    <property type="protein sequence ID" value="MBB3224950.1"/>
    <property type="molecule type" value="Genomic_DNA"/>
</dbReference>
<keyword evidence="9" id="KW-1185">Reference proteome</keyword>
<dbReference type="Gene3D" id="3.30.70.270">
    <property type="match status" value="1"/>
</dbReference>
<evidence type="ECO:0000256" key="1">
    <source>
        <dbReference type="SAM" id="Phobius"/>
    </source>
</evidence>
<dbReference type="Proteomes" id="UP000298763">
    <property type="component" value="Chromosome"/>
</dbReference>
<dbReference type="RefSeq" id="WP_137312117.1">
    <property type="nucleotide sequence ID" value="NZ_CP040017.1"/>
</dbReference>
<dbReference type="SUPFAM" id="SSF55073">
    <property type="entry name" value="Nucleotide cyclase"/>
    <property type="match status" value="1"/>
</dbReference>
<feature type="signal peptide" evidence="2">
    <location>
        <begin position="1"/>
        <end position="27"/>
    </location>
</feature>
<accession>A0A4P8HLR2</accession>
<dbReference type="PROSITE" id="PS50883">
    <property type="entry name" value="EAL"/>
    <property type="match status" value="1"/>
</dbReference>
<evidence type="ECO:0000313" key="7">
    <source>
        <dbReference type="EMBL" id="MBB3224950.1"/>
    </source>
</evidence>
<dbReference type="Pfam" id="PF00497">
    <property type="entry name" value="SBP_bac_3"/>
    <property type="match status" value="1"/>
</dbReference>
<reference evidence="7 10" key="2">
    <citation type="submission" date="2020-08" db="EMBL/GenBank/DDBJ databases">
        <title>Genomic Encyclopedia of Type Strains, Phase III (KMG-III): the genomes of soil and plant-associated and newly described type strains.</title>
        <authorList>
            <person name="Whitman W."/>
        </authorList>
    </citation>
    <scope>NUCLEOTIDE SEQUENCE [LARGE SCALE GENOMIC DNA]</scope>
    <source>
        <strain evidence="7 10">CECT 7753</strain>
    </source>
</reference>
<dbReference type="SMART" id="SM00091">
    <property type="entry name" value="PAS"/>
    <property type="match status" value="2"/>
</dbReference>
<dbReference type="Gene3D" id="3.30.450.20">
    <property type="entry name" value="PAS domain"/>
    <property type="match status" value="3"/>
</dbReference>
<evidence type="ECO:0000313" key="10">
    <source>
        <dbReference type="Proteomes" id="UP000584325"/>
    </source>
</evidence>
<dbReference type="OrthoDB" id="9813903at2"/>
<dbReference type="SUPFAM" id="SSF55785">
    <property type="entry name" value="PYP-like sensor domain (PAS domain)"/>
    <property type="match status" value="3"/>
</dbReference>
<dbReference type="InterPro" id="IPR001633">
    <property type="entry name" value="EAL_dom"/>
</dbReference>
<feature type="chain" id="PRO_5044607203" evidence="2">
    <location>
        <begin position="28"/>
        <end position="1100"/>
    </location>
</feature>
<dbReference type="InterPro" id="IPR035965">
    <property type="entry name" value="PAS-like_dom_sf"/>
</dbReference>
<dbReference type="InterPro" id="IPR052155">
    <property type="entry name" value="Biofilm_reg_signaling"/>
</dbReference>
<dbReference type="InterPro" id="IPR035919">
    <property type="entry name" value="EAL_sf"/>
</dbReference>
<dbReference type="PANTHER" id="PTHR44757">
    <property type="entry name" value="DIGUANYLATE CYCLASE DGCP"/>
    <property type="match status" value="1"/>
</dbReference>
<dbReference type="AlphaFoldDB" id="A0A4P8HLR2"/>
<dbReference type="InterPro" id="IPR001638">
    <property type="entry name" value="Solute-binding_3/MltF_N"/>
</dbReference>
<evidence type="ECO:0000313" key="9">
    <source>
        <dbReference type="Proteomes" id="UP000298763"/>
    </source>
</evidence>
<keyword evidence="1" id="KW-0472">Membrane</keyword>
<dbReference type="InterPro" id="IPR029787">
    <property type="entry name" value="Nucleotide_cyclase"/>
</dbReference>
<dbReference type="PROSITE" id="PS50113">
    <property type="entry name" value="PAC"/>
    <property type="match status" value="1"/>
</dbReference>
<dbReference type="CDD" id="cd01948">
    <property type="entry name" value="EAL"/>
    <property type="match status" value="1"/>
</dbReference>
<name>A0A4P8HLR2_9BURK</name>
<evidence type="ECO:0000259" key="3">
    <source>
        <dbReference type="PROSITE" id="PS50112"/>
    </source>
</evidence>
<evidence type="ECO:0000256" key="2">
    <source>
        <dbReference type="SAM" id="SignalP"/>
    </source>
</evidence>
<dbReference type="CDD" id="cd01949">
    <property type="entry name" value="GGDEF"/>
    <property type="match status" value="1"/>
</dbReference>
<feature type="domain" description="EAL" evidence="5">
    <location>
        <begin position="846"/>
        <end position="1099"/>
    </location>
</feature>
<dbReference type="SMART" id="SM00062">
    <property type="entry name" value="PBPb"/>
    <property type="match status" value="1"/>
</dbReference>
<feature type="domain" description="PAS" evidence="3">
    <location>
        <begin position="293"/>
        <end position="341"/>
    </location>
</feature>
<proteinExistence type="predicted"/>
<dbReference type="PROSITE" id="PS50887">
    <property type="entry name" value="GGDEF"/>
    <property type="match status" value="1"/>
</dbReference>
<reference evidence="8 9" key="1">
    <citation type="submission" date="2019-05" db="EMBL/GenBank/DDBJ databases">
        <title>Draft Genome Sequences of Six Type Strains of the Genus Massilia.</title>
        <authorList>
            <person name="Miess H."/>
            <person name="Frediansyhah A."/>
            <person name="Gross H."/>
        </authorList>
    </citation>
    <scope>NUCLEOTIDE SEQUENCE [LARGE SCALE GENOMIC DNA]</scope>
    <source>
        <strain evidence="8 9">DSMZ 26121</strain>
    </source>
</reference>
<dbReference type="SMART" id="SM00267">
    <property type="entry name" value="GGDEF"/>
    <property type="match status" value="1"/>
</dbReference>
<dbReference type="InterPro" id="IPR000700">
    <property type="entry name" value="PAS-assoc_C"/>
</dbReference>
<dbReference type="InterPro" id="IPR000014">
    <property type="entry name" value="PAS"/>
</dbReference>
<dbReference type="EMBL" id="CP040017">
    <property type="protein sequence ID" value="QCP09228.1"/>
    <property type="molecule type" value="Genomic_DNA"/>
</dbReference>
<dbReference type="PROSITE" id="PS50112">
    <property type="entry name" value="PAS"/>
    <property type="match status" value="1"/>
</dbReference>
<keyword evidence="2" id="KW-0732">Signal</keyword>
<dbReference type="SUPFAM" id="SSF53850">
    <property type="entry name" value="Periplasmic binding protein-like II"/>
    <property type="match status" value="1"/>
</dbReference>
<dbReference type="PANTHER" id="PTHR44757:SF2">
    <property type="entry name" value="BIOFILM ARCHITECTURE MAINTENANCE PROTEIN MBAA"/>
    <property type="match status" value="1"/>
</dbReference>
<dbReference type="NCBIfam" id="TIGR00254">
    <property type="entry name" value="GGDEF"/>
    <property type="match status" value="1"/>
</dbReference>
<keyword evidence="1" id="KW-0812">Transmembrane</keyword>
<feature type="domain" description="GGDEF" evidence="6">
    <location>
        <begin position="703"/>
        <end position="837"/>
    </location>
</feature>
<dbReference type="Pfam" id="PF13426">
    <property type="entry name" value="PAS_9"/>
    <property type="match status" value="1"/>
</dbReference>
<sequence length="1100" mass="121283">MPIIVFIARALLATFLLLPLLPPSAVAGAPLRVALDQNYPPFVFRNADGQLEGYSIDIWRLWEQRTGVKVELHAVDWPRVQPLLENGQVDVADTIFHTAARARRYDYSAPYASVATSIYADTSIAGLRDSTSLSGFQVAVQAGDACVDRLRAISGVSVRVFPTYASLLDALSGRGVRLFCKDDYAANYDLYRLDLNDTYAKAFELGRDELHRAVRKGDTATFALVERGMAQITPAETAALRDKWMARPLGFARYARPLVEGMTVLGGVVLLLAAWLLSMRRAVRMRTRELETEKAQLRTLVESSTDVIWLKDAAGLYQACNQRLLALLGLPREQVIGKDDVTLFGEAAAERYRRDDVATLLAGRALLSEDEVAIPGEAGDRVFETIKTPVLKPDGTVLGVLGVARDMTERRQRERTIREQERLLQEMSALASIGAWELAPATGVFQWTGEVARIYGTAPGQPLTLEHCLACRGEEERLQAGRALDAAATHGTPFDLELDIDTGAGRKWVRILCSPVLEDGRVAILRGTVQDVTHRRNLEESMRMANLIYQTSLEAIVVTDEANRIVDANPAFLAQAGRDLAEATLAEVTGTRPRLFESSTHDNGFYARMEQQLKDSGHWQGEVHDRDGAGASTAKFVDIRVIRRPDGRIYRHVIQFHDISAQKQKDELLWRQTNFDTLTGLPNRRLFLDRLEQDIRKAHGAGAGLGVLLLDLDRFKDINDSFGHARGDAALVELTRRVAGCVPEDATMGRLGGDSFALVTGEFDRRPHLEAIAQAAIEAVAAPLRLGPADMAYVTASVGISVYPDDGTDAAELVKNAEHAMRLSKQAGRGRFQYFTPSLQRQAHAKLMLTNELREALARQQLHVYYQPIVEVATGGIHKAETLLRWRHPERGMISPAQFIPLAEESGLIAEIGDWVLGEAIASIRRWQRMYGRVIELSVNISPTQFDQRGPLSWLDRLVAADLPHHSLTVEITEGVLVNDTAQVARCLGRLHAAGARVSIDDFGTGFSALSYLKQFDVDYLKIDKSFIDNLASDSSDRALTEAIVDLAHRLGIEAIAEGVENGAQRDALAAIGCDYIQGYFYSQAVPREAFEGLLEGQAA</sequence>
<feature type="transmembrane region" description="Helical" evidence="1">
    <location>
        <begin position="258"/>
        <end position="278"/>
    </location>
</feature>
<dbReference type="CDD" id="cd13706">
    <property type="entry name" value="PBP2_HisK_like_1"/>
    <property type="match status" value="1"/>
</dbReference>
<evidence type="ECO:0000313" key="8">
    <source>
        <dbReference type="EMBL" id="QCP09228.1"/>
    </source>
</evidence>
<dbReference type="InterPro" id="IPR013656">
    <property type="entry name" value="PAS_4"/>
</dbReference>
<dbReference type="NCBIfam" id="TIGR00229">
    <property type="entry name" value="sensory_box"/>
    <property type="match status" value="2"/>
</dbReference>
<dbReference type="Pfam" id="PF08448">
    <property type="entry name" value="PAS_4"/>
    <property type="match status" value="1"/>
</dbReference>
<dbReference type="Pfam" id="PF00563">
    <property type="entry name" value="EAL"/>
    <property type="match status" value="1"/>
</dbReference>
<dbReference type="InterPro" id="IPR043128">
    <property type="entry name" value="Rev_trsase/Diguanyl_cyclase"/>
</dbReference>
<dbReference type="Gene3D" id="3.40.190.10">
    <property type="entry name" value="Periplasmic binding protein-like II"/>
    <property type="match status" value="2"/>
</dbReference>
<gene>
    <name evidence="8" type="ORF">FCL38_01310</name>
    <name evidence="7" type="ORF">FHS02_005820</name>
</gene>
<keyword evidence="1" id="KW-1133">Transmembrane helix</keyword>
<evidence type="ECO:0000259" key="4">
    <source>
        <dbReference type="PROSITE" id="PS50113"/>
    </source>
</evidence>
<evidence type="ECO:0000259" key="5">
    <source>
        <dbReference type="PROSITE" id="PS50883"/>
    </source>
</evidence>
<feature type="domain" description="PAC" evidence="4">
    <location>
        <begin position="368"/>
        <end position="419"/>
    </location>
</feature>
<dbReference type="Pfam" id="PF00990">
    <property type="entry name" value="GGDEF"/>
    <property type="match status" value="1"/>
</dbReference>
<organism evidence="7 10">
    <name type="scientific">Pseudoduganella umbonata</name>
    <dbReference type="NCBI Taxonomy" id="864828"/>
    <lineage>
        <taxon>Bacteria</taxon>
        <taxon>Pseudomonadati</taxon>
        <taxon>Pseudomonadota</taxon>
        <taxon>Betaproteobacteria</taxon>
        <taxon>Burkholderiales</taxon>
        <taxon>Oxalobacteraceae</taxon>
        <taxon>Telluria group</taxon>
        <taxon>Pseudoduganella</taxon>
    </lineage>
</organism>
<evidence type="ECO:0000259" key="6">
    <source>
        <dbReference type="PROSITE" id="PS50887"/>
    </source>
</evidence>
<dbReference type="SUPFAM" id="SSF141868">
    <property type="entry name" value="EAL domain-like"/>
    <property type="match status" value="1"/>
</dbReference>
<dbReference type="CDD" id="cd00130">
    <property type="entry name" value="PAS"/>
    <property type="match status" value="2"/>
</dbReference>
<dbReference type="InterPro" id="IPR000160">
    <property type="entry name" value="GGDEF_dom"/>
</dbReference>
<protein>
    <submittedName>
        <fullName evidence="7">Diguanylate cyclase (GGDEF)-like protein/PAS domain S-box-containing protein</fullName>
    </submittedName>
    <submittedName>
        <fullName evidence="8">EAL domain-containing protein</fullName>
    </submittedName>
</protein>
<dbReference type="Gene3D" id="3.20.20.450">
    <property type="entry name" value="EAL domain"/>
    <property type="match status" value="1"/>
</dbReference>
<dbReference type="Proteomes" id="UP000584325">
    <property type="component" value="Unassembled WGS sequence"/>
</dbReference>
<dbReference type="SMART" id="SM00052">
    <property type="entry name" value="EAL"/>
    <property type="match status" value="1"/>
</dbReference>